<dbReference type="EMBL" id="LGUB01000001">
    <property type="protein sequence ID" value="KRH95326.1"/>
    <property type="molecule type" value="Genomic_DNA"/>
</dbReference>
<proteinExistence type="predicted"/>
<accession>A0A0R0M726</accession>
<reference evidence="1 2" key="1">
    <citation type="submission" date="2015-07" db="EMBL/GenBank/DDBJ databases">
        <title>The genome of Pseudoloma neurophilia, a relevant intracellular parasite of the zebrafish.</title>
        <authorList>
            <person name="Ndikumana S."/>
            <person name="Pelin A."/>
            <person name="Sanders J."/>
            <person name="Corradi N."/>
        </authorList>
    </citation>
    <scope>NUCLEOTIDE SEQUENCE [LARGE SCALE GENOMIC DNA]</scope>
    <source>
        <strain evidence="1 2">MK1</strain>
    </source>
</reference>
<organism evidence="1 2">
    <name type="scientific">Pseudoloma neurophilia</name>
    <dbReference type="NCBI Taxonomy" id="146866"/>
    <lineage>
        <taxon>Eukaryota</taxon>
        <taxon>Fungi</taxon>
        <taxon>Fungi incertae sedis</taxon>
        <taxon>Microsporidia</taxon>
        <taxon>Pseudoloma</taxon>
    </lineage>
</organism>
<sequence>MKEKKNYGLLVRATVAIGPLFHNKFERLKKESNEKKDFILFV</sequence>
<name>A0A0R0M726_9MICR</name>
<gene>
    <name evidence="1" type="ORF">M153_1000119611</name>
</gene>
<dbReference type="VEuPathDB" id="MicrosporidiaDB:M153_1000119611"/>
<keyword evidence="2" id="KW-1185">Reference proteome</keyword>
<evidence type="ECO:0000313" key="1">
    <source>
        <dbReference type="EMBL" id="KRH95326.1"/>
    </source>
</evidence>
<evidence type="ECO:0000313" key="2">
    <source>
        <dbReference type="Proteomes" id="UP000051530"/>
    </source>
</evidence>
<protein>
    <submittedName>
        <fullName evidence="1">Uncharacterized protein</fullName>
    </submittedName>
</protein>
<comment type="caution">
    <text evidence="1">The sequence shown here is derived from an EMBL/GenBank/DDBJ whole genome shotgun (WGS) entry which is preliminary data.</text>
</comment>
<dbReference type="AlphaFoldDB" id="A0A0R0M726"/>
<dbReference type="Proteomes" id="UP000051530">
    <property type="component" value="Unassembled WGS sequence"/>
</dbReference>